<proteinExistence type="predicted"/>
<feature type="region of interest" description="Disordered" evidence="1">
    <location>
        <begin position="47"/>
        <end position="79"/>
    </location>
</feature>
<dbReference type="Proteomes" id="UP001596099">
    <property type="component" value="Unassembled WGS sequence"/>
</dbReference>
<name>A0ABD5RPS4_9EURY</name>
<sequence length="111" mass="12267">MSNTESLPDGWSEVDHDPQVVDKYDARQPTLFENVDGTTLQVVPEVGNRAPTGEGDHWRVDSVEGDPAAPEETTVLGEREGRSDALAFAREAMEHYNEARSLDGVREETAR</sequence>
<organism evidence="2 3">
    <name type="scientific">Halomarina salina</name>
    <dbReference type="NCBI Taxonomy" id="1872699"/>
    <lineage>
        <taxon>Archaea</taxon>
        <taxon>Methanobacteriati</taxon>
        <taxon>Methanobacteriota</taxon>
        <taxon>Stenosarchaea group</taxon>
        <taxon>Halobacteria</taxon>
        <taxon>Halobacteriales</taxon>
        <taxon>Natronomonadaceae</taxon>
        <taxon>Halomarina</taxon>
    </lineage>
</organism>
<accession>A0ABD5RPS4</accession>
<dbReference type="EMBL" id="JBHSQH010000001">
    <property type="protein sequence ID" value="MFC5972498.1"/>
    <property type="molecule type" value="Genomic_DNA"/>
</dbReference>
<protein>
    <submittedName>
        <fullName evidence="2">Uncharacterized protein</fullName>
    </submittedName>
</protein>
<dbReference type="RefSeq" id="WP_247415896.1">
    <property type="nucleotide sequence ID" value="NZ_JALLGW010000001.1"/>
</dbReference>
<evidence type="ECO:0000256" key="1">
    <source>
        <dbReference type="SAM" id="MobiDB-lite"/>
    </source>
</evidence>
<keyword evidence="3" id="KW-1185">Reference proteome</keyword>
<comment type="caution">
    <text evidence="2">The sequence shown here is derived from an EMBL/GenBank/DDBJ whole genome shotgun (WGS) entry which is preliminary data.</text>
</comment>
<reference evidence="2 3" key="1">
    <citation type="journal article" date="2019" name="Int. J. Syst. Evol. Microbiol.">
        <title>The Global Catalogue of Microorganisms (GCM) 10K type strain sequencing project: providing services to taxonomists for standard genome sequencing and annotation.</title>
        <authorList>
            <consortium name="The Broad Institute Genomics Platform"/>
            <consortium name="The Broad Institute Genome Sequencing Center for Infectious Disease"/>
            <person name="Wu L."/>
            <person name="Ma J."/>
        </authorList>
    </citation>
    <scope>NUCLEOTIDE SEQUENCE [LARGE SCALE GENOMIC DNA]</scope>
    <source>
        <strain evidence="2 3">CGMCC 1.12543</strain>
    </source>
</reference>
<gene>
    <name evidence="2" type="ORF">ACFPYI_14255</name>
</gene>
<evidence type="ECO:0000313" key="3">
    <source>
        <dbReference type="Proteomes" id="UP001596099"/>
    </source>
</evidence>
<dbReference type="AlphaFoldDB" id="A0ABD5RPS4"/>
<evidence type="ECO:0000313" key="2">
    <source>
        <dbReference type="EMBL" id="MFC5972498.1"/>
    </source>
</evidence>